<dbReference type="Proteomes" id="UP000003932">
    <property type="component" value="Chromosome"/>
</dbReference>
<sequence length="183" mass="22316">MNIINICNYKIYLTDSCYKYLEINKKNNFYYKIFILKKGFVFSKTILNYSKKISIFSKKIIIKNILFFIDTLSLCFLNNTCIHYKKKIYINSPFSYKNLFNENKILNKIFYLIKYFINKKLIMHNGFIKIFNFNFKKKELILIFSGNCYNCNISNYTFNNFIKKILKKIKFLKKINIYEKNYN</sequence>
<gene>
    <name evidence="1" type="primary">yhgI</name>
    <name evidence="1" type="ORF">A33U_0114</name>
</gene>
<dbReference type="Gene3D" id="3.30.300.130">
    <property type="entry name" value="Fe-S cluster assembly (FSCA)"/>
    <property type="match status" value="1"/>
</dbReference>
<evidence type="ECO:0000313" key="2">
    <source>
        <dbReference type="Proteomes" id="UP000003932"/>
    </source>
</evidence>
<organism evidence="1 2">
    <name type="scientific">Candidatus Carsonella ruddii CE isolate Thao2000</name>
    <dbReference type="NCBI Taxonomy" id="1202536"/>
    <lineage>
        <taxon>Bacteria</taxon>
        <taxon>Pseudomonadati</taxon>
        <taxon>Pseudomonadota</taxon>
        <taxon>Gammaproteobacteria</taxon>
        <taxon>Oceanospirillales</taxon>
        <taxon>Halomonadaceae</taxon>
        <taxon>Zymobacter group</taxon>
        <taxon>Candidatus Carsonella</taxon>
    </lineage>
</organism>
<dbReference type="HOGENOM" id="CLU_1472632_0_0_6"/>
<name>J7GVZ9_CARRU</name>
<protein>
    <submittedName>
        <fullName evidence="1">Putative iron-sulfur cluster scaffold protein</fullName>
    </submittedName>
</protein>
<dbReference type="EMBL" id="CP003541">
    <property type="protein sequence ID" value="AFP83571.1"/>
    <property type="molecule type" value="Genomic_DNA"/>
</dbReference>
<reference evidence="1 2" key="1">
    <citation type="journal article" date="2012" name="Mol. Biol. Evol.">
        <title>Genome reduction and co-evolution between the primary and secondary bacterial symbionts of psyllids.</title>
        <authorList>
            <person name="Sloan D.B."/>
            <person name="Moran N.A."/>
        </authorList>
    </citation>
    <scope>NUCLEOTIDE SEQUENCE [LARGE SCALE GENOMIC DNA]</scope>
    <source>
        <strain evidence="1 2">CE</strain>
    </source>
</reference>
<dbReference type="KEGG" id="cru:A33U_0114"/>
<dbReference type="STRING" id="1202536.A33U_0114"/>
<accession>J7GVZ9</accession>
<dbReference type="RefSeq" id="WP_014886872.1">
    <property type="nucleotide sequence ID" value="NC_018414.1"/>
</dbReference>
<dbReference type="SUPFAM" id="SSF89360">
    <property type="entry name" value="HesB-like domain"/>
    <property type="match status" value="1"/>
</dbReference>
<dbReference type="InterPro" id="IPR034904">
    <property type="entry name" value="FSCA_dom_sf"/>
</dbReference>
<dbReference type="InterPro" id="IPR035903">
    <property type="entry name" value="HesB-like_dom_sf"/>
</dbReference>
<evidence type="ECO:0000313" key="1">
    <source>
        <dbReference type="EMBL" id="AFP83571.1"/>
    </source>
</evidence>
<dbReference type="SUPFAM" id="SSF117916">
    <property type="entry name" value="Fe-S cluster assembly (FSCA) domain-like"/>
    <property type="match status" value="1"/>
</dbReference>
<dbReference type="OrthoDB" id="6182485at2"/>
<dbReference type="AlphaFoldDB" id="J7GVZ9"/>
<proteinExistence type="predicted"/>
<dbReference type="PATRIC" id="fig|1202536.3.peg.96"/>